<evidence type="ECO:0000313" key="2">
    <source>
        <dbReference type="Proteomes" id="UP000279307"/>
    </source>
</evidence>
<proteinExistence type="predicted"/>
<protein>
    <submittedName>
        <fullName evidence="1">Uncharacterized protein</fullName>
    </submittedName>
</protein>
<reference evidence="1 2" key="1">
    <citation type="journal article" date="2018" name="Genome Res.">
        <title>The genomic architecture and molecular evolution of ant odorant receptors.</title>
        <authorList>
            <person name="McKenzie S.K."/>
            <person name="Kronauer D.J.C."/>
        </authorList>
    </citation>
    <scope>NUCLEOTIDE SEQUENCE [LARGE SCALE GENOMIC DNA]</scope>
    <source>
        <strain evidence="1">Clonal line C1</strain>
    </source>
</reference>
<sequence>MWIAIDMFEIRNLADKLHVPPHDNNLISDITDGTEYIRVNSRDNRLQYDLTVILNTDGLSLVKSAKSHCWPLMFMIVELPEYLRESFIVIIGLWNDTNSKPLMNTFLQPFCQKINECFHNGISWIHLTTKQMYTSKIVAPLIIADAPARAQIQNILSFNGKFGCNICEIKTKRCRTIAGKKRLRVYSFQEEASKLRSEKRMKIQAKTAFIKKDYHVKGVKGKSVIFALPFLDLGTCVIPEYMHCILLGIGKQFFSLWFSKKGTWNIK</sequence>
<dbReference type="Pfam" id="PF02992">
    <property type="entry name" value="Transposase_21"/>
    <property type="match status" value="1"/>
</dbReference>
<name>A0A3L8DWF3_OOCBI</name>
<comment type="caution">
    <text evidence="1">The sequence shown here is derived from an EMBL/GenBank/DDBJ whole genome shotgun (WGS) entry which is preliminary data.</text>
</comment>
<evidence type="ECO:0000313" key="1">
    <source>
        <dbReference type="EMBL" id="RLU24830.1"/>
    </source>
</evidence>
<dbReference type="AlphaFoldDB" id="A0A3L8DWF3"/>
<gene>
    <name evidence="1" type="ORF">DMN91_002920</name>
</gene>
<dbReference type="Proteomes" id="UP000279307">
    <property type="component" value="Chromosome 3"/>
</dbReference>
<dbReference type="PANTHER" id="PTHR46579">
    <property type="entry name" value="F5/8 TYPE C DOMAIN-CONTAINING PROTEIN-RELATED"/>
    <property type="match status" value="1"/>
</dbReference>
<dbReference type="EMBL" id="QOIP01000003">
    <property type="protein sequence ID" value="RLU24830.1"/>
    <property type="molecule type" value="Genomic_DNA"/>
</dbReference>
<dbReference type="OrthoDB" id="7696251at2759"/>
<dbReference type="InterPro" id="IPR004242">
    <property type="entry name" value="Transposase_21"/>
</dbReference>
<organism evidence="1 2">
    <name type="scientific">Ooceraea biroi</name>
    <name type="common">Clonal raider ant</name>
    <name type="synonym">Cerapachys biroi</name>
    <dbReference type="NCBI Taxonomy" id="2015173"/>
    <lineage>
        <taxon>Eukaryota</taxon>
        <taxon>Metazoa</taxon>
        <taxon>Ecdysozoa</taxon>
        <taxon>Arthropoda</taxon>
        <taxon>Hexapoda</taxon>
        <taxon>Insecta</taxon>
        <taxon>Pterygota</taxon>
        <taxon>Neoptera</taxon>
        <taxon>Endopterygota</taxon>
        <taxon>Hymenoptera</taxon>
        <taxon>Apocrita</taxon>
        <taxon>Aculeata</taxon>
        <taxon>Formicoidea</taxon>
        <taxon>Formicidae</taxon>
        <taxon>Dorylinae</taxon>
        <taxon>Ooceraea</taxon>
    </lineage>
</organism>
<accession>A0A3L8DWF3</accession>
<dbReference type="PANTHER" id="PTHR46579:SF1">
    <property type="entry name" value="F5_8 TYPE C DOMAIN-CONTAINING PROTEIN"/>
    <property type="match status" value="1"/>
</dbReference>